<dbReference type="GO" id="GO:0020037">
    <property type="term" value="F:heme binding"/>
    <property type="evidence" value="ECO:0007669"/>
    <property type="project" value="InterPro"/>
</dbReference>
<dbReference type="GO" id="GO:0005344">
    <property type="term" value="F:oxygen carrier activity"/>
    <property type="evidence" value="ECO:0007669"/>
    <property type="project" value="UniProtKB-KW"/>
</dbReference>
<gene>
    <name evidence="8" type="primary">glb-e</name>
</gene>
<dbReference type="AlphaFoldDB" id="Q9N672"/>
<feature type="domain" description="Globin" evidence="7">
    <location>
        <begin position="1"/>
        <end position="147"/>
    </location>
</feature>
<dbReference type="InterPro" id="IPR012085">
    <property type="entry name" value="Globin_nematode"/>
</dbReference>
<evidence type="ECO:0000256" key="6">
    <source>
        <dbReference type="RuleBase" id="RU000356"/>
    </source>
</evidence>
<dbReference type="CDD" id="cd01040">
    <property type="entry name" value="Mb-like"/>
    <property type="match status" value="1"/>
</dbReference>
<keyword evidence="2 6" id="KW-0561">Oxygen transport</keyword>
<evidence type="ECO:0000256" key="2">
    <source>
        <dbReference type="ARBA" id="ARBA00022621"/>
    </source>
</evidence>
<evidence type="ECO:0000256" key="5">
    <source>
        <dbReference type="PIRSR" id="PIRSR002026-1"/>
    </source>
</evidence>
<dbReference type="EMBL" id="AF138292">
    <property type="protein sequence ID" value="AAF34873.1"/>
    <property type="status" value="JOINED"/>
    <property type="molecule type" value="Genomic_DNA"/>
</dbReference>
<protein>
    <submittedName>
        <fullName evidence="8">Eye globin</fullName>
    </submittedName>
</protein>
<dbReference type="InterPro" id="IPR012292">
    <property type="entry name" value="Globin/Proto"/>
</dbReference>
<dbReference type="SMR" id="Q9N672"/>
<evidence type="ECO:0000256" key="4">
    <source>
        <dbReference type="ARBA" id="ARBA00023004"/>
    </source>
</evidence>
<dbReference type="SUPFAM" id="SSF46458">
    <property type="entry name" value="Globin-like"/>
    <property type="match status" value="1"/>
</dbReference>
<evidence type="ECO:0000259" key="7">
    <source>
        <dbReference type="PROSITE" id="PS01033"/>
    </source>
</evidence>
<name>Q9N672_9BILA</name>
<evidence type="ECO:0000256" key="3">
    <source>
        <dbReference type="ARBA" id="ARBA00022723"/>
    </source>
</evidence>
<dbReference type="InterPro" id="IPR009050">
    <property type="entry name" value="Globin-like_sf"/>
</dbReference>
<dbReference type="EMBL" id="AH009142">
    <property type="protein sequence ID" value="AAF34873.1"/>
    <property type="molecule type" value="Genomic_DNA"/>
</dbReference>
<keyword evidence="4 5" id="KW-0408">Iron</keyword>
<keyword evidence="3 5" id="KW-0479">Metal-binding</keyword>
<dbReference type="InterPro" id="IPR000971">
    <property type="entry name" value="Globin"/>
</dbReference>
<dbReference type="GO" id="GO:0019825">
    <property type="term" value="F:oxygen binding"/>
    <property type="evidence" value="ECO:0007669"/>
    <property type="project" value="InterPro"/>
</dbReference>
<organism evidence="8">
    <name type="scientific">Mermis nigrescens</name>
    <dbReference type="NCBI Taxonomy" id="70421"/>
    <lineage>
        <taxon>Eukaryota</taxon>
        <taxon>Metazoa</taxon>
        <taxon>Ecdysozoa</taxon>
        <taxon>Nematoda</taxon>
        <taxon>Enoplea</taxon>
        <taxon>Dorylaimia</taxon>
        <taxon>Mermithida</taxon>
        <taxon>Mermithoidea</taxon>
        <taxon>Mermithidae</taxon>
        <taxon>Mermis</taxon>
    </lineage>
</organism>
<dbReference type="Pfam" id="PF00042">
    <property type="entry name" value="Globin"/>
    <property type="match status" value="1"/>
</dbReference>
<keyword evidence="6" id="KW-0813">Transport</keyword>
<dbReference type="EMBL" id="AF138293">
    <property type="protein sequence ID" value="AAF34873.1"/>
    <property type="status" value="JOINED"/>
    <property type="molecule type" value="Genomic_DNA"/>
</dbReference>
<reference evidence="8" key="1">
    <citation type="journal article" date="2000" name="J. Biol. Chem.">
        <title>A hemoglobin with an optical function.</title>
        <authorList>
            <person name="Burr A.H."/>
            <person name="Hunt P."/>
            <person name="Wagar D.R."/>
            <person name="Dewilde S."/>
            <person name="Blaxter M.L."/>
            <person name="Vanfleteren J.R."/>
            <person name="Moens L."/>
        </authorList>
    </citation>
    <scope>NUCLEOTIDE SEQUENCE</scope>
    <source>
        <tissue evidence="8">Eye</tissue>
    </source>
</reference>
<dbReference type="GO" id="GO:0005506">
    <property type="term" value="F:iron ion binding"/>
    <property type="evidence" value="ECO:0007669"/>
    <property type="project" value="InterPro"/>
</dbReference>
<sequence>MVVNLDILRAQLAKLPINEFNGPKFYVHMFSSQPDWRNYFKGSEAIKPEEVPTCPRFLRQGQRVLLSMELMIELADKPQLFDAYVRDLLDKHKQIKGIDYDLYSAFFDVWYGYLSKIIGMSDKEKKEWEAFRVELFLPAVKKYIAGW</sequence>
<comment type="similarity">
    <text evidence="6">Belongs to the globin family.</text>
</comment>
<dbReference type="InterPro" id="IPR044399">
    <property type="entry name" value="Mb-like_M"/>
</dbReference>
<evidence type="ECO:0000313" key="8">
    <source>
        <dbReference type="EMBL" id="AAF36101.1"/>
    </source>
</evidence>
<accession>Q9N672</accession>
<feature type="binding site" description="proximal binding residue" evidence="5">
    <location>
        <position position="92"/>
    </location>
    <ligand>
        <name>heme</name>
        <dbReference type="ChEBI" id="CHEBI:30413"/>
    </ligand>
    <ligandPart>
        <name>Fe</name>
        <dbReference type="ChEBI" id="CHEBI:18248"/>
    </ligandPart>
</feature>
<dbReference type="Gene3D" id="1.10.490.10">
    <property type="entry name" value="Globins"/>
    <property type="match status" value="1"/>
</dbReference>
<dbReference type="EMBL" id="AF138291">
    <property type="protein sequence ID" value="AAF36101.1"/>
    <property type="molecule type" value="mRNA"/>
</dbReference>
<evidence type="ECO:0000256" key="1">
    <source>
        <dbReference type="ARBA" id="ARBA00022617"/>
    </source>
</evidence>
<proteinExistence type="evidence at transcript level"/>
<dbReference type="PROSITE" id="PS01033">
    <property type="entry name" value="GLOBIN"/>
    <property type="match status" value="1"/>
</dbReference>
<dbReference type="PIRSF" id="PIRSF002026">
    <property type="entry name" value="Nematode_globin"/>
    <property type="match status" value="1"/>
</dbReference>
<keyword evidence="1 6" id="KW-0349">Heme</keyword>